<dbReference type="Pfam" id="PF12323">
    <property type="entry name" value="HTH_OrfB_IS605"/>
    <property type="match status" value="1"/>
</dbReference>
<name>A0AAC9WFI5_9CLOT</name>
<dbReference type="InterPro" id="IPR021027">
    <property type="entry name" value="Transposase_put_HTH"/>
</dbReference>
<dbReference type="GO" id="GO:0046872">
    <property type="term" value="F:metal ion binding"/>
    <property type="evidence" value="ECO:0007669"/>
    <property type="project" value="UniProtKB-KW"/>
</dbReference>
<evidence type="ECO:0000256" key="5">
    <source>
        <dbReference type="ARBA" id="ARBA00022833"/>
    </source>
</evidence>
<proteinExistence type="inferred from homology"/>
<keyword evidence="4" id="KW-0479">Metal-binding</keyword>
<dbReference type="NCBIfam" id="TIGR01766">
    <property type="entry name" value="IS200/IS605 family accessory protein TnpB-like domain"/>
    <property type="match status" value="1"/>
</dbReference>
<evidence type="ECO:0000256" key="4">
    <source>
        <dbReference type="ARBA" id="ARBA00022723"/>
    </source>
</evidence>
<evidence type="ECO:0000313" key="13">
    <source>
        <dbReference type="Proteomes" id="UP000177894"/>
    </source>
</evidence>
<evidence type="ECO:0000256" key="3">
    <source>
        <dbReference type="ARBA" id="ARBA00022578"/>
    </source>
</evidence>
<feature type="domain" description="Cas12f1-like TNB" evidence="9">
    <location>
        <begin position="286"/>
        <end position="353"/>
    </location>
</feature>
<dbReference type="GO" id="GO:0006310">
    <property type="term" value="P:DNA recombination"/>
    <property type="evidence" value="ECO:0007669"/>
    <property type="project" value="UniProtKB-KW"/>
</dbReference>
<evidence type="ECO:0000256" key="6">
    <source>
        <dbReference type="ARBA" id="ARBA00023125"/>
    </source>
</evidence>
<dbReference type="InterPro" id="IPR010095">
    <property type="entry name" value="Cas12f1-like_TNB"/>
</dbReference>
<evidence type="ECO:0000259" key="9">
    <source>
        <dbReference type="Pfam" id="PF07282"/>
    </source>
</evidence>
<dbReference type="Pfam" id="PF01385">
    <property type="entry name" value="OrfB_IS605"/>
    <property type="match status" value="1"/>
</dbReference>
<dbReference type="PANTHER" id="PTHR30405:SF11">
    <property type="entry name" value="RNA-GUIDED DNA ENDONUCLEASE RV2885C-RELATED"/>
    <property type="match status" value="1"/>
</dbReference>
<evidence type="ECO:0000256" key="2">
    <source>
        <dbReference type="ARBA" id="ARBA00011044"/>
    </source>
</evidence>
<keyword evidence="5" id="KW-0862">Zinc</keyword>
<organism evidence="12 14">
    <name type="scientific">Clostridium formicaceticum</name>
    <dbReference type="NCBI Taxonomy" id="1497"/>
    <lineage>
        <taxon>Bacteria</taxon>
        <taxon>Bacillati</taxon>
        <taxon>Bacillota</taxon>
        <taxon>Clostridia</taxon>
        <taxon>Eubacteriales</taxon>
        <taxon>Clostridiaceae</taxon>
        <taxon>Clostridium</taxon>
    </lineage>
</organism>
<evidence type="ECO:0000256" key="7">
    <source>
        <dbReference type="ARBA" id="ARBA00023172"/>
    </source>
</evidence>
<reference evidence="11 13" key="1">
    <citation type="submission" date="2016-10" db="EMBL/GenBank/DDBJ databases">
        <title>Complete Genome Sequence of Acetogen Clostridium formicoaceticum ATCC 27076.</title>
        <authorList>
            <person name="Bao T."/>
            <person name="Cheng C."/>
            <person name="Zhao J."/>
            <person name="Yang S.-T."/>
            <person name="Wang J."/>
            <person name="Wang M."/>
        </authorList>
    </citation>
    <scope>NUCLEOTIDE SEQUENCE [LARGE SCALE GENOMIC DNA]</scope>
    <source>
        <strain evidence="11 13">ATCC 27076</strain>
    </source>
</reference>
<evidence type="ECO:0000256" key="1">
    <source>
        <dbReference type="ARBA" id="ARBA00008761"/>
    </source>
</evidence>
<dbReference type="Proteomes" id="UP000177894">
    <property type="component" value="Chromosome"/>
</dbReference>
<evidence type="ECO:0000313" key="11">
    <source>
        <dbReference type="EMBL" id="AOY76353.1"/>
    </source>
</evidence>
<dbReference type="GO" id="GO:0032196">
    <property type="term" value="P:transposition"/>
    <property type="evidence" value="ECO:0007669"/>
    <property type="project" value="UniProtKB-KW"/>
</dbReference>
<dbReference type="InterPro" id="IPR001959">
    <property type="entry name" value="Transposase"/>
</dbReference>
<dbReference type="Pfam" id="PF07282">
    <property type="entry name" value="Cas12f1-like_TNB"/>
    <property type="match status" value="1"/>
</dbReference>
<protein>
    <submittedName>
        <fullName evidence="12">Transposase</fullName>
    </submittedName>
</protein>
<keyword evidence="6" id="KW-0238">DNA-binding</keyword>
<evidence type="ECO:0000313" key="12">
    <source>
        <dbReference type="EMBL" id="ARE86744.1"/>
    </source>
</evidence>
<dbReference type="KEGG" id="cfm:BJL90_10815"/>
<keyword evidence="3" id="KW-0815">Transposition</keyword>
<keyword evidence="13" id="KW-1185">Reference proteome</keyword>
<dbReference type="NCBIfam" id="NF040570">
    <property type="entry name" value="guided_TnpB"/>
    <property type="match status" value="1"/>
</dbReference>
<feature type="domain" description="Probable transposase IS891/IS1136/IS1341" evidence="8">
    <location>
        <begin position="159"/>
        <end position="273"/>
    </location>
</feature>
<dbReference type="AlphaFoldDB" id="A0AAC9WFI5"/>
<dbReference type="InterPro" id="IPR051399">
    <property type="entry name" value="RNA-guided_DNA_endo/Transpos"/>
</dbReference>
<dbReference type="RefSeq" id="WP_070967746.1">
    <property type="nucleotide sequence ID" value="NZ_CP017603.1"/>
</dbReference>
<comment type="similarity">
    <text evidence="1">In the C-terminal section; belongs to the transposase 35 family.</text>
</comment>
<keyword evidence="7" id="KW-0233">DNA recombination</keyword>
<accession>A0AAC9WFI5</accession>
<dbReference type="Proteomes" id="UP000192478">
    <property type="component" value="Chromosome"/>
</dbReference>
<reference evidence="12 14" key="2">
    <citation type="submission" date="2017-03" db="EMBL/GenBank/DDBJ databases">
        <title>Complete sequence of Clostridium formicaceticum DSM 92.</title>
        <authorList>
            <person name="Poehlein A."/>
            <person name="Karl M."/>
            <person name="Bengelsdorf F.R."/>
            <person name="Duerre P."/>
            <person name="Daniel R."/>
        </authorList>
    </citation>
    <scope>NUCLEOTIDE SEQUENCE [LARGE SCALE GENOMIC DNA]</scope>
    <source>
        <strain evidence="12 14">DSM 92</strain>
    </source>
</reference>
<comment type="similarity">
    <text evidence="2">In the N-terminal section; belongs to the transposase 2 family.</text>
</comment>
<evidence type="ECO:0000259" key="10">
    <source>
        <dbReference type="Pfam" id="PF12323"/>
    </source>
</evidence>
<dbReference type="PANTHER" id="PTHR30405">
    <property type="entry name" value="TRANSPOSASE"/>
    <property type="match status" value="1"/>
</dbReference>
<gene>
    <name evidence="11" type="ORF">BJL90_10815</name>
    <name evidence="12" type="ORF">CLFO_10710</name>
</gene>
<dbReference type="EMBL" id="CP020559">
    <property type="protein sequence ID" value="ARE86744.1"/>
    <property type="molecule type" value="Genomic_DNA"/>
</dbReference>
<evidence type="ECO:0000259" key="8">
    <source>
        <dbReference type="Pfam" id="PF01385"/>
    </source>
</evidence>
<sequence>MNKAFKFRIYPTKEQEELLSKTFGCVRFVYNKMLSDRISHYNETGESLNNTPAQYKKEFEWLKEVDSLALANAQLNLNKAYKNFFRDKSIGFPKFKSRKNNHRSYTTNCVNGNIKLDDGYLTLPKLKAVKIKQHRMVPDDYKLKSVTISKTPTGKYFASILYEYEKHIELAKPEKFVGMDYSMKELFITSDGISAEYPRYYRLSLEKLKKEQRKLSKCEKGSNNRNKQRLKVAKFHEKVANQRKDFLHKTSKQITNAFDGVCIEDLSMKGMSQALNFGKSVSDNSFGTFVSMLDYKLKEQGKQLVKIDKWFPSSKMCSACGQIKDALSLSDRTYHCEHCGLSLDRDYNASINIRNEGMRILSA</sequence>
<dbReference type="EMBL" id="CP017603">
    <property type="protein sequence ID" value="AOY76353.1"/>
    <property type="molecule type" value="Genomic_DNA"/>
</dbReference>
<dbReference type="GO" id="GO:0003677">
    <property type="term" value="F:DNA binding"/>
    <property type="evidence" value="ECO:0007669"/>
    <property type="project" value="UniProtKB-KW"/>
</dbReference>
<evidence type="ECO:0000313" key="14">
    <source>
        <dbReference type="Proteomes" id="UP000192478"/>
    </source>
</evidence>
<feature type="domain" description="Transposase putative helix-turn-helix" evidence="10">
    <location>
        <begin position="1"/>
        <end position="45"/>
    </location>
</feature>